<dbReference type="EMBL" id="BAAAPC010000024">
    <property type="protein sequence ID" value="GAA2012379.1"/>
    <property type="molecule type" value="Genomic_DNA"/>
</dbReference>
<dbReference type="InterPro" id="IPR002934">
    <property type="entry name" value="Polymerase_NTP_transf_dom"/>
</dbReference>
<proteinExistence type="predicted"/>
<keyword evidence="3" id="KW-1185">Reference proteome</keyword>
<name>A0ABP5F357_9ACTN</name>
<accession>A0ABP5F357</accession>
<reference evidence="3" key="1">
    <citation type="journal article" date="2019" name="Int. J. Syst. Evol. Microbiol.">
        <title>The Global Catalogue of Microorganisms (GCM) 10K type strain sequencing project: providing services to taxonomists for standard genome sequencing and annotation.</title>
        <authorList>
            <consortium name="The Broad Institute Genomics Platform"/>
            <consortium name="The Broad Institute Genome Sequencing Center for Infectious Disease"/>
            <person name="Wu L."/>
            <person name="Ma J."/>
        </authorList>
    </citation>
    <scope>NUCLEOTIDE SEQUENCE [LARGE SCALE GENOMIC DNA]</scope>
    <source>
        <strain evidence="3">JCM 15313</strain>
    </source>
</reference>
<sequence length="259" mass="28310">MRLSDDHLTHDITATLAALPGVHAVTLGGSRATGTHTPDSDFDFAIYYRRDFDPDHLRSLGWDGQVFDIGEWGGGVFNGGAWITYDERHVDVHYRDLDDVEHRIAEARHGRFDVELLAFHLAGIPTYLVVAELAVNRFLHGDLPRPEYPEALRHAAPARWWGQADLTLSYARAAHAQRGHVTETAGAIATAAAQAAHAILAARGIWVTNEKRLLDLADLRGIDKIYSDLAPEPSALVDGVDAVARFLGEAVEQARGVTG</sequence>
<dbReference type="InterPro" id="IPR043519">
    <property type="entry name" value="NT_sf"/>
</dbReference>
<protein>
    <submittedName>
        <fullName evidence="2">Nucleotidyltransferase domain-containing protein</fullName>
    </submittedName>
</protein>
<dbReference type="RefSeq" id="WP_344165210.1">
    <property type="nucleotide sequence ID" value="NZ_BAAAPC010000024.1"/>
</dbReference>
<dbReference type="CDD" id="cd05403">
    <property type="entry name" value="NT_KNTase_like"/>
    <property type="match status" value="1"/>
</dbReference>
<feature type="domain" description="Polymerase nucleotidyl transferase" evidence="1">
    <location>
        <begin position="21"/>
        <end position="53"/>
    </location>
</feature>
<evidence type="ECO:0000259" key="1">
    <source>
        <dbReference type="Pfam" id="PF01909"/>
    </source>
</evidence>
<evidence type="ECO:0000313" key="2">
    <source>
        <dbReference type="EMBL" id="GAA2012379.1"/>
    </source>
</evidence>
<organism evidence="2 3">
    <name type="scientific">Nocardiopsis rhodophaea</name>
    <dbReference type="NCBI Taxonomy" id="280238"/>
    <lineage>
        <taxon>Bacteria</taxon>
        <taxon>Bacillati</taxon>
        <taxon>Actinomycetota</taxon>
        <taxon>Actinomycetes</taxon>
        <taxon>Streptosporangiales</taxon>
        <taxon>Nocardiopsidaceae</taxon>
        <taxon>Nocardiopsis</taxon>
    </lineage>
</organism>
<dbReference type="Gene3D" id="3.30.460.10">
    <property type="entry name" value="Beta Polymerase, domain 2"/>
    <property type="match status" value="1"/>
</dbReference>
<evidence type="ECO:0000313" key="3">
    <source>
        <dbReference type="Proteomes" id="UP001501585"/>
    </source>
</evidence>
<dbReference type="SUPFAM" id="SSF81301">
    <property type="entry name" value="Nucleotidyltransferase"/>
    <property type="match status" value="1"/>
</dbReference>
<dbReference type="Pfam" id="PF01909">
    <property type="entry name" value="NTP_transf_2"/>
    <property type="match status" value="1"/>
</dbReference>
<dbReference type="Proteomes" id="UP001501585">
    <property type="component" value="Unassembled WGS sequence"/>
</dbReference>
<comment type="caution">
    <text evidence="2">The sequence shown here is derived from an EMBL/GenBank/DDBJ whole genome shotgun (WGS) entry which is preliminary data.</text>
</comment>
<gene>
    <name evidence="2" type="ORF">GCM10009799_45920</name>
</gene>